<dbReference type="PANTHER" id="PTHR11437:SF60">
    <property type="entry name" value="ANGIOGENIN"/>
    <property type="match status" value="1"/>
</dbReference>
<evidence type="ECO:0000256" key="2">
    <source>
        <dbReference type="ARBA" id="ARBA00004604"/>
    </source>
</evidence>
<dbReference type="GO" id="GO:0008201">
    <property type="term" value="F:heparin binding"/>
    <property type="evidence" value="ECO:0007669"/>
    <property type="project" value="Ensembl"/>
</dbReference>
<dbReference type="Gene3D" id="3.10.130.10">
    <property type="entry name" value="Ribonuclease A-like domain"/>
    <property type="match status" value="1"/>
</dbReference>
<comment type="similarity">
    <text evidence="4 20">Belongs to the pancreatic ribonuclease family.</text>
</comment>
<evidence type="ECO:0000256" key="12">
    <source>
        <dbReference type="ARBA" id="ARBA00022801"/>
    </source>
</evidence>
<dbReference type="SMART" id="SM00092">
    <property type="entry name" value="RNAse_Pc"/>
    <property type="match status" value="1"/>
</dbReference>
<evidence type="ECO:0000256" key="8">
    <source>
        <dbReference type="ARBA" id="ARBA00022722"/>
    </source>
</evidence>
<feature type="domain" description="Ribonuclease A-domain" evidence="21">
    <location>
        <begin position="26"/>
        <end position="143"/>
    </location>
</feature>
<dbReference type="GO" id="GO:0045087">
    <property type="term" value="P:innate immune response"/>
    <property type="evidence" value="ECO:0000318"/>
    <property type="project" value="GO_Central"/>
</dbReference>
<dbReference type="PANTHER" id="PTHR11437">
    <property type="entry name" value="RIBONUCLEASE"/>
    <property type="match status" value="1"/>
</dbReference>
<dbReference type="GO" id="GO:0048018">
    <property type="term" value="F:receptor ligand activity"/>
    <property type="evidence" value="ECO:0007669"/>
    <property type="project" value="Ensembl"/>
</dbReference>
<evidence type="ECO:0000256" key="6">
    <source>
        <dbReference type="ARBA" id="ARBA00022525"/>
    </source>
</evidence>
<keyword evidence="7" id="KW-0037">Angiogenesis</keyword>
<evidence type="ECO:0000256" key="16">
    <source>
        <dbReference type="ARBA" id="ARBA00023242"/>
    </source>
</evidence>
<dbReference type="CTD" id="283"/>
<dbReference type="GO" id="GO:0034063">
    <property type="term" value="P:stress granule assembly"/>
    <property type="evidence" value="ECO:0007669"/>
    <property type="project" value="Ensembl"/>
</dbReference>
<evidence type="ECO:0000256" key="4">
    <source>
        <dbReference type="ARBA" id="ARBA00005600"/>
    </source>
</evidence>
<dbReference type="GeneID" id="101139520"/>
<evidence type="ECO:0000256" key="1">
    <source>
        <dbReference type="ARBA" id="ARBA00004210"/>
    </source>
</evidence>
<dbReference type="GO" id="GO:0009725">
    <property type="term" value="P:response to hormone"/>
    <property type="evidence" value="ECO:0007669"/>
    <property type="project" value="Ensembl"/>
</dbReference>
<dbReference type="FunFam" id="3.10.130.10:FF:000001">
    <property type="entry name" value="Ribonuclease pancreatic"/>
    <property type="match status" value="1"/>
</dbReference>
<dbReference type="Proteomes" id="UP000001519">
    <property type="component" value="Chromosome 14"/>
</dbReference>
<evidence type="ECO:0000256" key="19">
    <source>
        <dbReference type="ARBA" id="ARBA00049670"/>
    </source>
</evidence>
<reference evidence="22 23" key="2">
    <citation type="journal article" date="2012" name="Nature">
        <title>Insights into hominid evolution from the gorilla genome sequence.</title>
        <authorList>
            <person name="Scally A."/>
            <person name="Dutheil J.Y."/>
            <person name="Hillier L.W."/>
            <person name="Jordan G.E."/>
            <person name="Goodhead I."/>
            <person name="Herrero J."/>
            <person name="Hobolth A."/>
            <person name="Lappalainen T."/>
            <person name="Mailund T."/>
            <person name="Marques-Bonet T."/>
            <person name="McCarthy S."/>
            <person name="Montgomery S.H."/>
            <person name="Schwalie P.C."/>
            <person name="Tang Y.A."/>
            <person name="Ward M.C."/>
            <person name="Xue Y."/>
            <person name="Yngvadottir B."/>
            <person name="Alkan C."/>
            <person name="Andersen L.N."/>
            <person name="Ayub Q."/>
            <person name="Ball E.V."/>
            <person name="Beal K."/>
            <person name="Bradley B.J."/>
            <person name="Chen Y."/>
            <person name="Clee C.M."/>
            <person name="Fitzgerald S."/>
            <person name="Graves T.A."/>
            <person name="Gu Y."/>
            <person name="Heath P."/>
            <person name="Heger A."/>
            <person name="Karakoc E."/>
            <person name="Kolb-Kokocinski A."/>
            <person name="Laird G.K."/>
            <person name="Lunter G."/>
            <person name="Meader S."/>
            <person name="Mort M."/>
            <person name="Mullikin J.C."/>
            <person name="Munch K."/>
            <person name="O'Connor T.D."/>
            <person name="Phillips A.D."/>
            <person name="Prado-Martinez J."/>
            <person name="Rogers A.S."/>
            <person name="Sajjadian S."/>
            <person name="Schmidt D."/>
            <person name="Shaw K."/>
            <person name="Simpson J.T."/>
            <person name="Stenson P.D."/>
            <person name="Turner D.J."/>
            <person name="Vigilant L."/>
            <person name="Vilella A.J."/>
            <person name="Whitener W."/>
            <person name="Zhu B."/>
            <person name="Cooper D.N."/>
            <person name="de Jong P."/>
            <person name="Dermitzakis E.T."/>
            <person name="Eichler E.E."/>
            <person name="Flicek P."/>
            <person name="Goldman N."/>
            <person name="Mundy N.I."/>
            <person name="Ning Z."/>
            <person name="Odom D.T."/>
            <person name="Ponting C.P."/>
            <person name="Quail M.A."/>
            <person name="Ryder O.A."/>
            <person name="Searle S.M."/>
            <person name="Warren W.C."/>
            <person name="Wilson R.K."/>
            <person name="Schierup M.H."/>
            <person name="Rogers J."/>
            <person name="Tyler-Smith C."/>
            <person name="Durbin R."/>
        </authorList>
    </citation>
    <scope>NUCLEOTIDE SEQUENCE [LARGE SCALE GENOMIC DNA]</scope>
</reference>
<sequence>MVMGLGVLLLIFVLGLGLTPPTLAQDNSRYTHFLTQHYDAKPQGRDDRYCESIMRRRGLTSPCKDINTFIHGNKRSIKAICENKNGNPHRENLRISKSSFQVTTCKLHGGSPWPPCQYRATAGFRNVVVACENGLPVHLDQSIFRRP</sequence>
<evidence type="ECO:0000313" key="22">
    <source>
        <dbReference type="Ensembl" id="ENSGGOP00000035667.1"/>
    </source>
</evidence>
<dbReference type="GO" id="GO:0004519">
    <property type="term" value="F:endonuclease activity"/>
    <property type="evidence" value="ECO:0007669"/>
    <property type="project" value="UniProtKB-KW"/>
</dbReference>
<dbReference type="GO" id="GO:0050714">
    <property type="term" value="P:positive regulation of protein secretion"/>
    <property type="evidence" value="ECO:0007669"/>
    <property type="project" value="Ensembl"/>
</dbReference>
<keyword evidence="15" id="KW-0652">Protein synthesis inhibitor</keyword>
<protein>
    <recommendedName>
        <fullName evidence="17">Angiogenin</fullName>
    </recommendedName>
    <alternativeName>
        <fullName evidence="18">Ribonuclease 5</fullName>
    </alternativeName>
</protein>
<comment type="subcellular location">
    <subcellularLocation>
        <location evidence="1">Cytoplasm</location>
        <location evidence="1">Stress granule</location>
    </subcellularLocation>
    <subcellularLocation>
        <location evidence="2">Nucleus</location>
        <location evidence="2">Nucleolus</location>
    </subcellularLocation>
    <subcellularLocation>
        <location evidence="3">Secreted</location>
    </subcellularLocation>
</comment>
<dbReference type="PRINTS" id="PR00794">
    <property type="entry name" value="RIBONUCLEASE"/>
</dbReference>
<evidence type="ECO:0000256" key="17">
    <source>
        <dbReference type="ARBA" id="ARBA00040848"/>
    </source>
</evidence>
<dbReference type="GO" id="GO:0002181">
    <property type="term" value="P:cytoplasmic translation"/>
    <property type="evidence" value="ECO:0007669"/>
    <property type="project" value="Ensembl"/>
</dbReference>
<evidence type="ECO:0000256" key="13">
    <source>
        <dbReference type="ARBA" id="ARBA00023016"/>
    </source>
</evidence>
<dbReference type="GO" id="GO:0005615">
    <property type="term" value="C:extracellular space"/>
    <property type="evidence" value="ECO:0000318"/>
    <property type="project" value="GO_Central"/>
</dbReference>
<dbReference type="InterPro" id="IPR023411">
    <property type="entry name" value="RNaseA_AS"/>
</dbReference>
<keyword evidence="9 20" id="KW-0732">Signal</keyword>
<dbReference type="GO" id="GO:0043022">
    <property type="term" value="F:ribosome binding"/>
    <property type="evidence" value="ECO:0007669"/>
    <property type="project" value="Ensembl"/>
</dbReference>
<dbReference type="InterPro" id="IPR001427">
    <property type="entry name" value="RNaseA"/>
</dbReference>
<evidence type="ECO:0000256" key="9">
    <source>
        <dbReference type="ARBA" id="ARBA00022729"/>
    </source>
</evidence>
<feature type="signal peptide" evidence="20">
    <location>
        <begin position="1"/>
        <end position="24"/>
    </location>
</feature>
<dbReference type="GO" id="GO:0009303">
    <property type="term" value="P:rRNA transcription"/>
    <property type="evidence" value="ECO:0007669"/>
    <property type="project" value="Ensembl"/>
</dbReference>
<feature type="chain" id="PRO_5013984606" description="Angiogenin" evidence="20">
    <location>
        <begin position="25"/>
        <end position="147"/>
    </location>
</feature>
<evidence type="ECO:0000256" key="20">
    <source>
        <dbReference type="RuleBase" id="RU000651"/>
    </source>
</evidence>
<dbReference type="GO" id="GO:0005730">
    <property type="term" value="C:nucleolus"/>
    <property type="evidence" value="ECO:0007669"/>
    <property type="project" value="UniProtKB-SubCell"/>
</dbReference>
<evidence type="ECO:0000313" key="23">
    <source>
        <dbReference type="Proteomes" id="UP000001519"/>
    </source>
</evidence>
<dbReference type="GO" id="GO:0010494">
    <property type="term" value="C:cytoplasmic stress granule"/>
    <property type="evidence" value="ECO:0007669"/>
    <property type="project" value="UniProtKB-SubCell"/>
</dbReference>
<evidence type="ECO:0000256" key="7">
    <source>
        <dbReference type="ARBA" id="ARBA00022657"/>
    </source>
</evidence>
<keyword evidence="13" id="KW-0346">Stress response</keyword>
<dbReference type="GeneTree" id="ENSGT00940000162981"/>
<dbReference type="GO" id="GO:0004540">
    <property type="term" value="F:RNA nuclease activity"/>
    <property type="evidence" value="ECO:0000318"/>
    <property type="project" value="GO_Central"/>
</dbReference>
<dbReference type="GO" id="GO:0003676">
    <property type="term" value="F:nucleic acid binding"/>
    <property type="evidence" value="ECO:0007669"/>
    <property type="project" value="InterPro"/>
</dbReference>
<dbReference type="OMA" id="FIHGNKG"/>
<keyword evidence="11" id="KW-0221">Differentiation</keyword>
<evidence type="ECO:0000256" key="5">
    <source>
        <dbReference type="ARBA" id="ARBA00022473"/>
    </source>
</evidence>
<dbReference type="GO" id="GO:0001666">
    <property type="term" value="P:response to hypoxia"/>
    <property type="evidence" value="ECO:0007669"/>
    <property type="project" value="Ensembl"/>
</dbReference>
<dbReference type="GO" id="GO:0071425">
    <property type="term" value="P:hematopoietic stem cell proliferation"/>
    <property type="evidence" value="ECO:0007669"/>
    <property type="project" value="Ensembl"/>
</dbReference>
<dbReference type="InterPro" id="IPR023412">
    <property type="entry name" value="RNaseA_domain"/>
</dbReference>
<dbReference type="SUPFAM" id="SSF54076">
    <property type="entry name" value="RNase A-like"/>
    <property type="match status" value="1"/>
</dbReference>
<dbReference type="GO" id="GO:0036416">
    <property type="term" value="P:tRNA stabilization"/>
    <property type="evidence" value="ECO:0007669"/>
    <property type="project" value="Ensembl"/>
</dbReference>
<dbReference type="AlphaFoldDB" id="A0A2I2YL38"/>
<keyword evidence="6" id="KW-0964">Secreted</keyword>
<evidence type="ECO:0000256" key="3">
    <source>
        <dbReference type="ARBA" id="ARBA00004613"/>
    </source>
</evidence>
<evidence type="ECO:0000256" key="14">
    <source>
        <dbReference type="ARBA" id="ARBA00023157"/>
    </source>
</evidence>
<keyword evidence="10 20" id="KW-0255">Endonuclease</keyword>
<dbReference type="GO" id="GO:0050830">
    <property type="term" value="P:defense response to Gram-positive bacterium"/>
    <property type="evidence" value="ECO:0000318"/>
    <property type="project" value="GO_Central"/>
</dbReference>
<proteinExistence type="inferred from homology"/>
<dbReference type="InterPro" id="IPR036816">
    <property type="entry name" value="RNaseA-like_dom_sf"/>
</dbReference>
<evidence type="ECO:0000256" key="10">
    <source>
        <dbReference type="ARBA" id="ARBA00022759"/>
    </source>
</evidence>
<keyword evidence="5" id="KW-0217">Developmental protein</keyword>
<comment type="subunit">
    <text evidence="19">Homodimer. Interacts with RNH1; inhibiting ANG ribonuclease activity. Interacts with PCNA.</text>
</comment>
<dbReference type="GO" id="GO:0032311">
    <property type="term" value="C:angiogenin-PRI complex"/>
    <property type="evidence" value="ECO:0007669"/>
    <property type="project" value="Ensembl"/>
</dbReference>
<dbReference type="GO" id="GO:0032055">
    <property type="term" value="P:negative regulation of translation in response to stress"/>
    <property type="evidence" value="ECO:0007669"/>
    <property type="project" value="Ensembl"/>
</dbReference>
<dbReference type="EMBL" id="CABD030091985">
    <property type="status" value="NOT_ANNOTATED_CDS"/>
    <property type="molecule type" value="Genomic_DNA"/>
</dbReference>
<dbReference type="InParanoid" id="A0A2I2YL38"/>
<keyword evidence="12 20" id="KW-0378">Hydrolase</keyword>
<dbReference type="Bgee" id="ENSGGOG00000044112">
    <property type="expression patterns" value="Expressed in liver and 5 other cell types or tissues"/>
</dbReference>
<evidence type="ECO:0000256" key="11">
    <source>
        <dbReference type="ARBA" id="ARBA00022782"/>
    </source>
</evidence>
<accession>A0A2I2YL38</accession>
<keyword evidence="23" id="KW-1185">Reference proteome</keyword>
<dbReference type="GO" id="GO:0001938">
    <property type="term" value="P:positive regulation of endothelial cell proliferation"/>
    <property type="evidence" value="ECO:0007669"/>
    <property type="project" value="Ensembl"/>
</dbReference>
<evidence type="ECO:0000256" key="18">
    <source>
        <dbReference type="ARBA" id="ARBA00042654"/>
    </source>
</evidence>
<dbReference type="GO" id="GO:0015629">
    <property type="term" value="C:actin cytoskeleton"/>
    <property type="evidence" value="ECO:0007669"/>
    <property type="project" value="Ensembl"/>
</dbReference>
<dbReference type="GO" id="GO:0016787">
    <property type="term" value="F:hydrolase activity"/>
    <property type="evidence" value="ECO:0007669"/>
    <property type="project" value="UniProtKB-KW"/>
</dbReference>
<organism evidence="22 23">
    <name type="scientific">Gorilla gorilla gorilla</name>
    <name type="common">Western lowland gorilla</name>
    <dbReference type="NCBI Taxonomy" id="9595"/>
    <lineage>
        <taxon>Eukaryota</taxon>
        <taxon>Metazoa</taxon>
        <taxon>Chordata</taxon>
        <taxon>Craniata</taxon>
        <taxon>Vertebrata</taxon>
        <taxon>Euteleostomi</taxon>
        <taxon>Mammalia</taxon>
        <taxon>Eutheria</taxon>
        <taxon>Euarchontoglires</taxon>
        <taxon>Primates</taxon>
        <taxon>Haplorrhini</taxon>
        <taxon>Catarrhini</taxon>
        <taxon>Hominidae</taxon>
        <taxon>Gorilla</taxon>
    </lineage>
</organism>
<reference evidence="22" key="4">
    <citation type="submission" date="2025-09" db="UniProtKB">
        <authorList>
            <consortium name="Ensembl"/>
        </authorList>
    </citation>
    <scope>IDENTIFICATION</scope>
</reference>
<dbReference type="GO" id="GO:0061844">
    <property type="term" value="P:antimicrobial humoral immune response mediated by antimicrobial peptide"/>
    <property type="evidence" value="ECO:0000318"/>
    <property type="project" value="GO_Central"/>
</dbReference>
<name>A0A2I2YL38_GORGO</name>
<dbReference type="GO" id="GO:0042327">
    <property type="term" value="P:positive regulation of phosphorylation"/>
    <property type="evidence" value="ECO:0007669"/>
    <property type="project" value="Ensembl"/>
</dbReference>
<dbReference type="GO" id="GO:0042803">
    <property type="term" value="F:protein homodimerization activity"/>
    <property type="evidence" value="ECO:0007669"/>
    <property type="project" value="Ensembl"/>
</dbReference>
<dbReference type="KEGG" id="ggo:101139520"/>
<evidence type="ECO:0000256" key="15">
    <source>
        <dbReference type="ARBA" id="ARBA00023193"/>
    </source>
</evidence>
<dbReference type="GO" id="GO:0005507">
    <property type="term" value="F:copper ion binding"/>
    <property type="evidence" value="ECO:0007669"/>
    <property type="project" value="Ensembl"/>
</dbReference>
<reference evidence="22" key="3">
    <citation type="submission" date="2025-08" db="UniProtKB">
        <authorList>
            <consortium name="Ensembl"/>
        </authorList>
    </citation>
    <scope>IDENTIFICATION</scope>
</reference>
<dbReference type="GO" id="GO:0019731">
    <property type="term" value="P:antibacterial humoral response"/>
    <property type="evidence" value="ECO:0000318"/>
    <property type="project" value="GO_Central"/>
</dbReference>
<keyword evidence="8 20" id="KW-0540">Nuclease</keyword>
<dbReference type="GO" id="GO:0042277">
    <property type="term" value="F:peptide binding"/>
    <property type="evidence" value="ECO:0007669"/>
    <property type="project" value="Ensembl"/>
</dbReference>
<dbReference type="GO" id="GO:0016477">
    <property type="term" value="P:cell migration"/>
    <property type="evidence" value="ECO:0007669"/>
    <property type="project" value="Ensembl"/>
</dbReference>
<dbReference type="GO" id="GO:0003779">
    <property type="term" value="F:actin binding"/>
    <property type="evidence" value="ECO:0007669"/>
    <property type="project" value="Ensembl"/>
</dbReference>
<dbReference type="CDD" id="cd06265">
    <property type="entry name" value="RNase_A_canonical"/>
    <property type="match status" value="1"/>
</dbReference>
<dbReference type="GO" id="GO:0005694">
    <property type="term" value="C:chromosome"/>
    <property type="evidence" value="ECO:0007669"/>
    <property type="project" value="Ensembl"/>
</dbReference>
<evidence type="ECO:0000259" key="21">
    <source>
        <dbReference type="SMART" id="SM00092"/>
    </source>
</evidence>
<keyword evidence="14" id="KW-1015">Disulfide bond</keyword>
<dbReference type="GO" id="GO:0005604">
    <property type="term" value="C:basement membrane"/>
    <property type="evidence" value="ECO:0007669"/>
    <property type="project" value="Ensembl"/>
</dbReference>
<dbReference type="PROSITE" id="PS00127">
    <property type="entry name" value="RNASE_PANCREATIC"/>
    <property type="match status" value="1"/>
</dbReference>
<dbReference type="GO" id="GO:0001525">
    <property type="term" value="P:angiogenesis"/>
    <property type="evidence" value="ECO:0000318"/>
    <property type="project" value="GO_Central"/>
</dbReference>
<dbReference type="Pfam" id="PF00074">
    <property type="entry name" value="RnaseA"/>
    <property type="match status" value="1"/>
</dbReference>
<reference evidence="23" key="1">
    <citation type="submission" date="2011-05" db="EMBL/GenBank/DDBJ databases">
        <title>Insights into the evolution of the great apes provided by the gorilla genome.</title>
        <authorList>
            <person name="Scally A."/>
        </authorList>
    </citation>
    <scope>NUCLEOTIDE SEQUENCE [LARGE SCALE GENOMIC DNA]</scope>
</reference>
<gene>
    <name evidence="22" type="primary">ANG</name>
</gene>
<dbReference type="Ensembl" id="ENSGGOT00000058676.1">
    <property type="protein sequence ID" value="ENSGGOP00000035667.1"/>
    <property type="gene ID" value="ENSGGOG00000044112.1"/>
</dbReference>
<dbReference type="GO" id="GO:0006898">
    <property type="term" value="P:receptor-mediated endocytosis"/>
    <property type="evidence" value="ECO:0007669"/>
    <property type="project" value="Ensembl"/>
</dbReference>
<keyword evidence="16" id="KW-0539">Nucleus</keyword>
<dbReference type="GO" id="GO:0048662">
    <property type="term" value="P:negative regulation of smooth muscle cell proliferation"/>
    <property type="evidence" value="ECO:0007669"/>
    <property type="project" value="Ensembl"/>
</dbReference>
<dbReference type="GO" id="GO:0004549">
    <property type="term" value="F:tRNA-specific ribonuclease activity"/>
    <property type="evidence" value="ECO:0007669"/>
    <property type="project" value="Ensembl"/>
</dbReference>
<dbReference type="GO" id="GO:0030139">
    <property type="term" value="C:endocytic vesicle"/>
    <property type="evidence" value="ECO:0007669"/>
    <property type="project" value="Ensembl"/>
</dbReference>